<reference evidence="2 3" key="1">
    <citation type="journal article" date="2021" name="Elife">
        <title>Chloroplast acquisition without the gene transfer in kleptoplastic sea slugs, Plakobranchus ocellatus.</title>
        <authorList>
            <person name="Maeda T."/>
            <person name="Takahashi S."/>
            <person name="Yoshida T."/>
            <person name="Shimamura S."/>
            <person name="Takaki Y."/>
            <person name="Nagai Y."/>
            <person name="Toyoda A."/>
            <person name="Suzuki Y."/>
            <person name="Arimoto A."/>
            <person name="Ishii H."/>
            <person name="Satoh N."/>
            <person name="Nishiyama T."/>
            <person name="Hasebe M."/>
            <person name="Maruyama T."/>
            <person name="Minagawa J."/>
            <person name="Obokata J."/>
            <person name="Shigenobu S."/>
        </authorList>
    </citation>
    <scope>NUCLEOTIDE SEQUENCE [LARGE SCALE GENOMIC DNA]</scope>
</reference>
<protein>
    <submittedName>
        <fullName evidence="2">Pol polyprotein</fullName>
    </submittedName>
</protein>
<organism evidence="2 3">
    <name type="scientific">Plakobranchus ocellatus</name>
    <dbReference type="NCBI Taxonomy" id="259542"/>
    <lineage>
        <taxon>Eukaryota</taxon>
        <taxon>Metazoa</taxon>
        <taxon>Spiralia</taxon>
        <taxon>Lophotrochozoa</taxon>
        <taxon>Mollusca</taxon>
        <taxon>Gastropoda</taxon>
        <taxon>Heterobranchia</taxon>
        <taxon>Euthyneura</taxon>
        <taxon>Panpulmonata</taxon>
        <taxon>Sacoglossa</taxon>
        <taxon>Placobranchoidea</taxon>
        <taxon>Plakobranchidae</taxon>
        <taxon>Plakobranchus</taxon>
    </lineage>
</organism>
<dbReference type="InterPro" id="IPR043502">
    <property type="entry name" value="DNA/RNA_pol_sf"/>
</dbReference>
<sequence>MGGKEKTFHANLLKGYIAREWDAGQATTDERPPTSSSAIHAASVTVIEDLEGEDFNDSDCEALPELGGWGSEETVNDLKYGDGLTLDQRKQLEEVAVSYSSIFSDRPGTASTEEHNIELTSSIPETNFTVRPVKCLLGSRTVDFLGHSLGRGAIGPQDENVEKVRNAPRPKTKRKVRAFLGLVGYYKEFVPNFAAVSAPLSYLVRKGQPNVVNWGDSQERAYNSLKVAVTSKPVLQLLDVNKKFVLRTDASDRGLGAALMQENE</sequence>
<dbReference type="Proteomes" id="UP000735302">
    <property type="component" value="Unassembled WGS sequence"/>
</dbReference>
<dbReference type="FunFam" id="3.30.70.270:FF:000020">
    <property type="entry name" value="Transposon Tf2-6 polyprotein-like Protein"/>
    <property type="match status" value="1"/>
</dbReference>
<dbReference type="Gene3D" id="3.30.70.270">
    <property type="match status" value="1"/>
</dbReference>
<dbReference type="InterPro" id="IPR043128">
    <property type="entry name" value="Rev_trsase/Diguanyl_cyclase"/>
</dbReference>
<feature type="domain" description="Reverse transcriptase/retrotransposon-derived protein RNase H-like" evidence="1">
    <location>
        <begin position="214"/>
        <end position="264"/>
    </location>
</feature>
<dbReference type="SUPFAM" id="SSF56672">
    <property type="entry name" value="DNA/RNA polymerases"/>
    <property type="match status" value="1"/>
</dbReference>
<evidence type="ECO:0000313" key="2">
    <source>
        <dbReference type="EMBL" id="GFO26537.1"/>
    </source>
</evidence>
<dbReference type="InterPro" id="IPR041577">
    <property type="entry name" value="RT_RNaseH_2"/>
</dbReference>
<dbReference type="Pfam" id="PF17919">
    <property type="entry name" value="RT_RNaseH_2"/>
    <property type="match status" value="1"/>
</dbReference>
<dbReference type="PANTHER" id="PTHR33064">
    <property type="entry name" value="POL PROTEIN"/>
    <property type="match status" value="1"/>
</dbReference>
<evidence type="ECO:0000259" key="1">
    <source>
        <dbReference type="Pfam" id="PF17919"/>
    </source>
</evidence>
<dbReference type="PANTHER" id="PTHR33064:SF29">
    <property type="entry name" value="PEPTIDASE A2 DOMAIN-CONTAINING PROTEIN-RELATED"/>
    <property type="match status" value="1"/>
</dbReference>
<gene>
    <name evidence="2" type="ORF">PoB_005304200</name>
</gene>
<proteinExistence type="predicted"/>
<dbReference type="InterPro" id="IPR051320">
    <property type="entry name" value="Viral_Replic_Matur_Polypro"/>
</dbReference>
<keyword evidence="3" id="KW-1185">Reference proteome</keyword>
<accession>A0AAV4C5H3</accession>
<evidence type="ECO:0000313" key="3">
    <source>
        <dbReference type="Proteomes" id="UP000735302"/>
    </source>
</evidence>
<comment type="caution">
    <text evidence="2">The sequence shown here is derived from an EMBL/GenBank/DDBJ whole genome shotgun (WGS) entry which is preliminary data.</text>
</comment>
<dbReference type="AlphaFoldDB" id="A0AAV4C5H3"/>
<name>A0AAV4C5H3_9GAST</name>
<feature type="non-terminal residue" evidence="2">
    <location>
        <position position="264"/>
    </location>
</feature>
<dbReference type="EMBL" id="BLXT01005843">
    <property type="protein sequence ID" value="GFO26537.1"/>
    <property type="molecule type" value="Genomic_DNA"/>
</dbReference>